<organism evidence="2 3">
    <name type="scientific">Quercus lobata</name>
    <name type="common">Valley oak</name>
    <dbReference type="NCBI Taxonomy" id="97700"/>
    <lineage>
        <taxon>Eukaryota</taxon>
        <taxon>Viridiplantae</taxon>
        <taxon>Streptophyta</taxon>
        <taxon>Embryophyta</taxon>
        <taxon>Tracheophyta</taxon>
        <taxon>Spermatophyta</taxon>
        <taxon>Magnoliopsida</taxon>
        <taxon>eudicotyledons</taxon>
        <taxon>Gunneridae</taxon>
        <taxon>Pentapetalae</taxon>
        <taxon>rosids</taxon>
        <taxon>fabids</taxon>
        <taxon>Fagales</taxon>
        <taxon>Fagaceae</taxon>
        <taxon>Quercus</taxon>
    </lineage>
</organism>
<proteinExistence type="predicted"/>
<keyword evidence="3" id="KW-1185">Reference proteome</keyword>
<dbReference type="Gramene" id="QL03p008021:mrna">
    <property type="protein sequence ID" value="QL03p008021:mrna"/>
    <property type="gene ID" value="QL03p008021"/>
</dbReference>
<dbReference type="EnsemblPlants" id="QL03p008021:mrna">
    <property type="protein sequence ID" value="QL03p008021:mrna"/>
    <property type="gene ID" value="QL03p008021"/>
</dbReference>
<name>A0A7N2L427_QUELO</name>
<dbReference type="EMBL" id="LRBV02000003">
    <property type="status" value="NOT_ANNOTATED_CDS"/>
    <property type="molecule type" value="Genomic_DNA"/>
</dbReference>
<evidence type="ECO:0000256" key="1">
    <source>
        <dbReference type="SAM" id="MobiDB-lite"/>
    </source>
</evidence>
<feature type="compositionally biased region" description="Polar residues" evidence="1">
    <location>
        <begin position="254"/>
        <end position="271"/>
    </location>
</feature>
<sequence length="271" mass="31340">MESKSRNKSSHELQNVDAGKAFLSNPEVTEFYCQLCMERVEKYEMMDIPEGLFYVTNELNKKYQLRLTVDDIIDKYMELLSSWKIWTKLIKDEKLVALDWVNGKITLADNSWWERKLKEFPEAAFIREVGLPNVSILDIIFDSVTMVVPKGLGTRVSLKDSDSEASTAGSDKVELMKKVKRRLAKIPELKSDEALVMFCKELFVDLSKRAWFCAIQPNLRLLWLQSEFKEFNKRQQESEADESHSAIARKSQSDAESFSESLKKSTNQITK</sequence>
<reference evidence="2" key="2">
    <citation type="submission" date="2021-01" db="UniProtKB">
        <authorList>
            <consortium name="EnsemblPlants"/>
        </authorList>
    </citation>
    <scope>IDENTIFICATION</scope>
</reference>
<dbReference type="Proteomes" id="UP000594261">
    <property type="component" value="Chromosome 3"/>
</dbReference>
<accession>A0A7N2L427</accession>
<dbReference type="InParanoid" id="A0A7N2L427"/>
<feature type="compositionally biased region" description="Basic and acidic residues" evidence="1">
    <location>
        <begin position="234"/>
        <end position="244"/>
    </location>
</feature>
<feature type="region of interest" description="Disordered" evidence="1">
    <location>
        <begin position="234"/>
        <end position="271"/>
    </location>
</feature>
<protein>
    <submittedName>
        <fullName evidence="2">Uncharacterized protein</fullName>
    </submittedName>
</protein>
<evidence type="ECO:0000313" key="3">
    <source>
        <dbReference type="Proteomes" id="UP000594261"/>
    </source>
</evidence>
<dbReference type="AlphaFoldDB" id="A0A7N2L427"/>
<evidence type="ECO:0000313" key="2">
    <source>
        <dbReference type="EnsemblPlants" id="QL03p008021:mrna"/>
    </source>
</evidence>
<reference evidence="2 3" key="1">
    <citation type="journal article" date="2016" name="G3 (Bethesda)">
        <title>First Draft Assembly and Annotation of the Genome of a California Endemic Oak Quercus lobata Nee (Fagaceae).</title>
        <authorList>
            <person name="Sork V.L."/>
            <person name="Fitz-Gibbon S.T."/>
            <person name="Puiu D."/>
            <person name="Crepeau M."/>
            <person name="Gugger P.F."/>
            <person name="Sherman R."/>
            <person name="Stevens K."/>
            <person name="Langley C.H."/>
            <person name="Pellegrini M."/>
            <person name="Salzberg S.L."/>
        </authorList>
    </citation>
    <scope>NUCLEOTIDE SEQUENCE [LARGE SCALE GENOMIC DNA]</scope>
    <source>
        <strain evidence="2 3">cv. SW786</strain>
    </source>
</reference>